<proteinExistence type="predicted"/>
<evidence type="ECO:0000313" key="1">
    <source>
        <dbReference type="EMBL" id="MEK0184826.1"/>
    </source>
</evidence>
<evidence type="ECO:0000313" key="2">
    <source>
        <dbReference type="Proteomes" id="UP001384579"/>
    </source>
</evidence>
<sequence>MAAPKGNNNGEIAWFPSPEEPKVYAASKVPKSIYDRLNELLKPGESRSAAIVAAIELLIRERSQLAQK</sequence>
<dbReference type="Proteomes" id="UP001384579">
    <property type="component" value="Unassembled WGS sequence"/>
</dbReference>
<gene>
    <name evidence="1" type="ORF">WMG39_08135</name>
</gene>
<organism evidence="1 2">
    <name type="scientific">Microcoleus anatoxicus PTRS2</name>
    <dbReference type="NCBI Taxonomy" id="2705321"/>
    <lineage>
        <taxon>Bacteria</taxon>
        <taxon>Bacillati</taxon>
        <taxon>Cyanobacteriota</taxon>
        <taxon>Cyanophyceae</taxon>
        <taxon>Oscillatoriophycideae</taxon>
        <taxon>Oscillatoriales</taxon>
        <taxon>Microcoleaceae</taxon>
        <taxon>Microcoleus</taxon>
        <taxon>Microcoleus anatoxicus</taxon>
    </lineage>
</organism>
<name>A0ABU8YKB4_9CYAN</name>
<evidence type="ECO:0008006" key="3">
    <source>
        <dbReference type="Google" id="ProtNLM"/>
    </source>
</evidence>
<comment type="caution">
    <text evidence="1">The sequence shown here is derived from an EMBL/GenBank/DDBJ whole genome shotgun (WGS) entry which is preliminary data.</text>
</comment>
<accession>A0ABU8YKB4</accession>
<protein>
    <recommendedName>
        <fullName evidence="3">CopG-like ribbon-helix-helix domain-containing protein</fullName>
    </recommendedName>
</protein>
<keyword evidence="2" id="KW-1185">Reference proteome</keyword>
<reference evidence="1 2" key="1">
    <citation type="journal article" date="2020" name="Harmful Algae">
        <title>Molecular and morphological characterization of a novel dihydroanatoxin-a producing Microcoleus species (cyanobacteria) from the Russian River, California, USA.</title>
        <authorList>
            <person name="Conklin K.Y."/>
            <person name="Stancheva R."/>
            <person name="Otten T.G."/>
            <person name="Fadness R."/>
            <person name="Boyer G.L."/>
            <person name="Read B."/>
            <person name="Zhang X."/>
            <person name="Sheath R.G."/>
        </authorList>
    </citation>
    <scope>NUCLEOTIDE SEQUENCE [LARGE SCALE GENOMIC DNA]</scope>
    <source>
        <strain evidence="1 2">PTRS2</strain>
    </source>
</reference>
<dbReference type="RefSeq" id="WP_340541376.1">
    <property type="nucleotide sequence ID" value="NZ_JBBLXS010000075.1"/>
</dbReference>
<dbReference type="EMBL" id="JBBLXS010000075">
    <property type="protein sequence ID" value="MEK0184826.1"/>
    <property type="molecule type" value="Genomic_DNA"/>
</dbReference>